<name>A0AAD9Q5T1_ACRCE</name>
<dbReference type="Proteomes" id="UP001249851">
    <property type="component" value="Unassembled WGS sequence"/>
</dbReference>
<reference evidence="2" key="2">
    <citation type="journal article" date="2023" name="Science">
        <title>Genomic signatures of disease resistance in endangered staghorn corals.</title>
        <authorList>
            <person name="Vollmer S.V."/>
            <person name="Selwyn J.D."/>
            <person name="Despard B.A."/>
            <person name="Roesel C.L."/>
        </authorList>
    </citation>
    <scope>NUCLEOTIDE SEQUENCE</scope>
    <source>
        <strain evidence="2">K2</strain>
    </source>
</reference>
<gene>
    <name evidence="2" type="ORF">P5673_023457</name>
</gene>
<dbReference type="InterPro" id="IPR039991">
    <property type="entry name" value="SHOC1"/>
</dbReference>
<reference evidence="2" key="1">
    <citation type="journal article" date="2023" name="G3 (Bethesda)">
        <title>Whole genome assembly and annotation of the endangered Caribbean coral Acropora cervicornis.</title>
        <authorList>
            <person name="Selwyn J.D."/>
            <person name="Vollmer S.V."/>
        </authorList>
    </citation>
    <scope>NUCLEOTIDE SEQUENCE</scope>
    <source>
        <strain evidence="2">K2</strain>
    </source>
</reference>
<feature type="region of interest" description="Disordered" evidence="1">
    <location>
        <begin position="1"/>
        <end position="30"/>
    </location>
</feature>
<evidence type="ECO:0000313" key="2">
    <source>
        <dbReference type="EMBL" id="KAK2555099.1"/>
    </source>
</evidence>
<dbReference type="PANTHER" id="PTHR35668:SF1">
    <property type="entry name" value="PROTEIN SHORTAGE IN CHIASMATA 1 ORTHOLOG"/>
    <property type="match status" value="1"/>
</dbReference>
<accession>A0AAD9Q5T1</accession>
<feature type="non-terminal residue" evidence="2">
    <location>
        <position position="1"/>
    </location>
</feature>
<organism evidence="2 3">
    <name type="scientific">Acropora cervicornis</name>
    <name type="common">Staghorn coral</name>
    <dbReference type="NCBI Taxonomy" id="6130"/>
    <lineage>
        <taxon>Eukaryota</taxon>
        <taxon>Metazoa</taxon>
        <taxon>Cnidaria</taxon>
        <taxon>Anthozoa</taxon>
        <taxon>Hexacorallia</taxon>
        <taxon>Scleractinia</taxon>
        <taxon>Astrocoeniina</taxon>
        <taxon>Acroporidae</taxon>
        <taxon>Acropora</taxon>
    </lineage>
</organism>
<dbReference type="GO" id="GO:0003697">
    <property type="term" value="F:single-stranded DNA binding"/>
    <property type="evidence" value="ECO:0007669"/>
    <property type="project" value="TreeGrafter"/>
</dbReference>
<protein>
    <submittedName>
        <fullName evidence="2">Uncharacterized protein</fullName>
    </submittedName>
</protein>
<dbReference type="GO" id="GO:0016887">
    <property type="term" value="F:ATP hydrolysis activity"/>
    <property type="evidence" value="ECO:0007669"/>
    <property type="project" value="InterPro"/>
</dbReference>
<proteinExistence type="predicted"/>
<evidence type="ECO:0000313" key="3">
    <source>
        <dbReference type="Proteomes" id="UP001249851"/>
    </source>
</evidence>
<evidence type="ECO:0000256" key="1">
    <source>
        <dbReference type="SAM" id="MobiDB-lite"/>
    </source>
</evidence>
<keyword evidence="3" id="KW-1185">Reference proteome</keyword>
<sequence length="284" mass="31734">MSSSPIKEVKQQNLPNTAETQLRPVSSSMSLVGTETNLRSGEFNEGNNLSIVSEIPKYDIQPTSDSLEDFMLLRKGKLNPQLAFSLPRCKSPEKEVKAAKVQPSVLSEISSETLQESGIKQCVQQKTVTIELSEEFQGIFDALIKQAKPYWIALQKTGIIPPSKSLSSLNTDYSHFLLKQTELSLRGKEVQETNENTQNYCMTICLHTIITTANILMQSGMASAIAYLMTAEEKHLNVIKGALEPLRRYLVERHLAFQHSNTIHPKLSNLLNMVVQLSKEKDAD</sequence>
<comment type="caution">
    <text evidence="2">The sequence shown here is derived from an EMBL/GenBank/DDBJ whole genome shotgun (WGS) entry which is preliminary data.</text>
</comment>
<dbReference type="AlphaFoldDB" id="A0AAD9Q5T1"/>
<dbReference type="PANTHER" id="PTHR35668">
    <property type="entry name" value="PROTEIN SHORTAGE IN CHIASMATA 1 ORTHOLOG"/>
    <property type="match status" value="1"/>
</dbReference>
<dbReference type="EMBL" id="JARQWQ010000065">
    <property type="protein sequence ID" value="KAK2555099.1"/>
    <property type="molecule type" value="Genomic_DNA"/>
</dbReference>
<dbReference type="GO" id="GO:0000712">
    <property type="term" value="P:resolution of meiotic recombination intermediates"/>
    <property type="evidence" value="ECO:0007669"/>
    <property type="project" value="InterPro"/>
</dbReference>
<dbReference type="GO" id="GO:0000794">
    <property type="term" value="C:condensed nuclear chromosome"/>
    <property type="evidence" value="ECO:0007669"/>
    <property type="project" value="InterPro"/>
</dbReference>